<evidence type="ECO:0000259" key="4">
    <source>
        <dbReference type="SMART" id="SM01359"/>
    </source>
</evidence>
<dbReference type="RefSeq" id="WP_186769497.1">
    <property type="nucleotide sequence ID" value="NZ_JACOMF010000004.1"/>
</dbReference>
<dbReference type="GO" id="GO:0004866">
    <property type="term" value="F:endopeptidase inhibitor activity"/>
    <property type="evidence" value="ECO:0007669"/>
    <property type="project" value="InterPro"/>
</dbReference>
<dbReference type="InterPro" id="IPR011625">
    <property type="entry name" value="A2M_N_BRD"/>
</dbReference>
<feature type="signal peptide" evidence="3">
    <location>
        <begin position="1"/>
        <end position="19"/>
    </location>
</feature>
<dbReference type="InterPro" id="IPR008930">
    <property type="entry name" value="Terpenoid_cyclase/PrenylTrfase"/>
</dbReference>
<dbReference type="InterPro" id="IPR041203">
    <property type="entry name" value="Bact_A2M_MG5"/>
</dbReference>
<dbReference type="InterPro" id="IPR051802">
    <property type="entry name" value="YfhM-like"/>
</dbReference>
<evidence type="ECO:0000313" key="7">
    <source>
        <dbReference type="Proteomes" id="UP000600101"/>
    </source>
</evidence>
<feature type="domain" description="Alpha-2-macroglobulin bait region" evidence="4">
    <location>
        <begin position="855"/>
        <end position="996"/>
    </location>
</feature>
<dbReference type="Pfam" id="PF17962">
    <property type="entry name" value="bMG6"/>
    <property type="match status" value="1"/>
</dbReference>
<dbReference type="PANTHER" id="PTHR40094">
    <property type="entry name" value="ALPHA-2-MACROGLOBULIN HOMOLOG"/>
    <property type="match status" value="1"/>
</dbReference>
<dbReference type="Pfam" id="PF00207">
    <property type="entry name" value="A2M"/>
    <property type="match status" value="1"/>
</dbReference>
<evidence type="ECO:0000259" key="5">
    <source>
        <dbReference type="SMART" id="SM01360"/>
    </source>
</evidence>
<dbReference type="InterPro" id="IPR002890">
    <property type="entry name" value="MG2"/>
</dbReference>
<dbReference type="PANTHER" id="PTHR40094:SF1">
    <property type="entry name" value="UBIQUITIN DOMAIN-CONTAINING PROTEIN"/>
    <property type="match status" value="1"/>
</dbReference>
<accession>A0A9X0UCS2</accession>
<keyword evidence="2 3" id="KW-0732">Signal</keyword>
<proteinExistence type="inferred from homology"/>
<dbReference type="InterPro" id="IPR041462">
    <property type="entry name" value="Bact_A2M_MG6"/>
</dbReference>
<dbReference type="Pfam" id="PF07703">
    <property type="entry name" value="A2M_BRD"/>
    <property type="match status" value="1"/>
</dbReference>
<protein>
    <submittedName>
        <fullName evidence="6">Alpha-2-macroglobulin family protein</fullName>
    </submittedName>
</protein>
<reference evidence="6" key="1">
    <citation type="submission" date="2020-08" db="EMBL/GenBank/DDBJ databases">
        <authorList>
            <person name="Hu Y."/>
            <person name="Nguyen S.V."/>
            <person name="Li F."/>
            <person name="Fanning S."/>
        </authorList>
    </citation>
    <scope>NUCLEOTIDE SEQUENCE</scope>
    <source>
        <strain evidence="6">SYSU D8009</strain>
    </source>
</reference>
<organism evidence="6 7">
    <name type="scientific">Siccirubricoccus deserti</name>
    <dbReference type="NCBI Taxonomy" id="2013562"/>
    <lineage>
        <taxon>Bacteria</taxon>
        <taxon>Pseudomonadati</taxon>
        <taxon>Pseudomonadota</taxon>
        <taxon>Alphaproteobacteria</taxon>
        <taxon>Acetobacterales</taxon>
        <taxon>Roseomonadaceae</taxon>
        <taxon>Siccirubricoccus</taxon>
    </lineage>
</organism>
<dbReference type="SMART" id="SM01359">
    <property type="entry name" value="A2M_N_2"/>
    <property type="match status" value="1"/>
</dbReference>
<dbReference type="Pfam" id="PF21142">
    <property type="entry name" value="A2M_bMG2"/>
    <property type="match status" value="1"/>
</dbReference>
<dbReference type="Pfam" id="PF01835">
    <property type="entry name" value="MG2"/>
    <property type="match status" value="1"/>
</dbReference>
<dbReference type="Pfam" id="PF17973">
    <property type="entry name" value="bMG10"/>
    <property type="match status" value="1"/>
</dbReference>
<dbReference type="InterPro" id="IPR041246">
    <property type="entry name" value="Bact_MG10"/>
</dbReference>
<evidence type="ECO:0000256" key="2">
    <source>
        <dbReference type="ARBA" id="ARBA00022729"/>
    </source>
</evidence>
<dbReference type="InterPro" id="IPR021868">
    <property type="entry name" value="Alpha_2_Macroglob_MG3"/>
</dbReference>
<name>A0A9X0UCS2_9PROT</name>
<dbReference type="InterPro" id="IPR049120">
    <property type="entry name" value="A2M_bMG2"/>
</dbReference>
<dbReference type="InterPro" id="IPR026284">
    <property type="entry name" value="A2MG_proteobact"/>
</dbReference>
<comment type="caution">
    <text evidence="6">The sequence shown here is derived from an EMBL/GenBank/DDBJ whole genome shotgun (WGS) entry which is preliminary data.</text>
</comment>
<dbReference type="Pfam" id="PF11974">
    <property type="entry name" value="bMG3"/>
    <property type="match status" value="1"/>
</dbReference>
<dbReference type="SUPFAM" id="SSF48239">
    <property type="entry name" value="Terpenoid cyclases/Protein prenyltransferases"/>
    <property type="match status" value="1"/>
</dbReference>
<dbReference type="InterPro" id="IPR001599">
    <property type="entry name" value="Macroglobln_a2"/>
</dbReference>
<evidence type="ECO:0000313" key="6">
    <source>
        <dbReference type="EMBL" id="MBC4014728.1"/>
    </source>
</evidence>
<gene>
    <name evidence="6" type="ORF">H7965_05265</name>
</gene>
<dbReference type="PIRSF" id="PIRSF038980">
    <property type="entry name" value="A2M_bac"/>
    <property type="match status" value="1"/>
</dbReference>
<keyword evidence="7" id="KW-1185">Reference proteome</keyword>
<comment type="similarity">
    <text evidence="1">Belongs to the protease inhibitor I39 (alpha-2-macroglobulin) family. Bacterial alpha-2-macroglobulin subfamily.</text>
</comment>
<feature type="chain" id="PRO_5040754106" evidence="3">
    <location>
        <begin position="20"/>
        <end position="1701"/>
    </location>
</feature>
<dbReference type="SMART" id="SM01360">
    <property type="entry name" value="A2M"/>
    <property type="match status" value="1"/>
</dbReference>
<evidence type="ECO:0000256" key="3">
    <source>
        <dbReference type="SAM" id="SignalP"/>
    </source>
</evidence>
<sequence length="1701" mass="181503">MRLLLLLLGLLLAAPGLRAQGFDLPGVSNDAEAYQRDLTRRFPAGATAAQKVAAEERAAAAERQGNWPAAAQAWEDRIAGGDPRPEHWLALGRAQLRKTPPEAGRALQAAWMNFQQAPAGAPEIPSLLLMAEALQRLDRPAQQLQALAAVLERAPDDLRYRQMLAEARRAAGLLVARINTEAESEPARACLSFTVPPARRTDWQPQDWVRADPPVPGMAVVREGDQLCIAGLPQGQPTRLVLRAGLPGEDGLRLNRDTVLRVAMPNRRPRIIFDASSFLLPRGQAPRVGLATVNISALNLRVVRVTERTLIPFGRQSWTVGETIESWTADDMADSWGRVVWEGRVDLPGFEANRLQRHALPLPEGLRAAGSGLYALVVKPADGSRGRAAALPVIVTDLGVTAWRSTAGLAAQLRGLQAGRPLGGVRVRLLAINNDILAEAETGADGLVRFAAPLLRGQGPMAPKALHATLGDDFVQLDLEAASFDLSDRGATGAEHPGAMDAFLWLDRGIYRPGETVQAAALLRDAGGAPLDIPARFRVRRPNGSVFAEAVPAREPGAAILWPIPLGLGAPAGVWTLEVLADPNDPPIGRTEFRVDAFVPERLEVTAGRAPGPLAPGQPLVLPINARFLYGAPAAGLTGSAELRLQALRSPFEQYKDYLFGLVDEQFSPDLLPFEIEALDAQGQGSLTLSVPQLPDTTRPLRAELAIAIDEPGGRASRTALTLPVRGGQRMIGVKPLFADLAIDADAEAAFEVIALDPEARPIAAPLRARLVRERPDWRIVTRGSQARYETVWRDEAVDSAELQPTVGALARFARRLGFGRYRLEVSDPSGLAITSIRFRAGWAGGETPEVPDKVDVAADRRAYAPGETARLRITPPFSGPASIAVLTDRLVSIRDIEVAEGGTEVEVPVDAAWGPGAYVAVTAFRPGEARQGHPGRALGLAWLQLDPASRRIEVAIETPARITPRQRLAVPLRLTGADGTATLTLAAVDEGILRLTRFASPDPLAHVMGKRRLGVDIRDDYGRLVPPPEGELAMLRQGGDEFSLGAIDIPQRTVALFTGAMPVAADGTATVTLDIPDFAGELRLMAVAWAGDKVGSASRPVTIRDPVVAEALLPRFLSPGDEARLPVLLHNLDLPAGEITATLTAEGAITLAGPARLSATLAPNLRALPASALRATGAGQGVLRLAVAGPDGFRAEREARITIRSSRPVTTEVVSQSIPPGQEAKLDFTPARWLPGTIRASASFGGVVRYDAPGMLRLLDGYPFACLEQSASQLLAFAGIPPDGLAAPDRAARLQQAVEHVLNKQRYDGGFGLWSAQGETQYWTGAYAVEGLLRARQAGAAVPDAALEDALRQILEQVEDGTPDTPEERAAQAYRLHVLSLAGRPRLGAARRLLEQLDELPTPLAKAQLAAAFARAGDQPRAEQAFASALAPQARRPWLYDYGSAERDALAIATLLKESGLLPDRMAALQARLPGPNFLPQAANTQEQAWAVAAAVALGRDGRPARVVVNGQEQPPAVQFAVALDAPGVARNLSDAAVFASTSVTGIPAQAAPAGRAGMQVTRRFFALDGQPLNLDQLRQNTVFVLLLEGRAETREAHRAILQQGLPAGWEITGRLAAGEVPGMPWLGTLSETVATPALDDRFAAALDLTPEAPEFRLAVRLRAVTAGQFELPGAQLEDMYRPQTFARQATGRITVQAVD</sequence>
<dbReference type="Proteomes" id="UP000600101">
    <property type="component" value="Unassembled WGS sequence"/>
</dbReference>
<dbReference type="Pfam" id="PF17972">
    <property type="entry name" value="bMG5"/>
    <property type="match status" value="1"/>
</dbReference>
<dbReference type="EMBL" id="JACOMF010000004">
    <property type="protein sequence ID" value="MBC4014728.1"/>
    <property type="molecule type" value="Genomic_DNA"/>
</dbReference>
<feature type="domain" description="Alpha-2-macroglobulin" evidence="5">
    <location>
        <begin position="1055"/>
        <end position="1144"/>
    </location>
</feature>
<dbReference type="Gene3D" id="2.60.40.1930">
    <property type="match status" value="1"/>
</dbReference>
<dbReference type="Gene3D" id="1.50.10.20">
    <property type="match status" value="1"/>
</dbReference>
<evidence type="ECO:0000256" key="1">
    <source>
        <dbReference type="ARBA" id="ARBA00010556"/>
    </source>
</evidence>